<dbReference type="SUPFAM" id="SSF81901">
    <property type="entry name" value="HCP-like"/>
    <property type="match status" value="1"/>
</dbReference>
<dbReference type="PANTHER" id="PTHR11102">
    <property type="entry name" value="SEL-1-LIKE PROTEIN"/>
    <property type="match status" value="1"/>
</dbReference>
<organism evidence="1 2">
    <name type="scientific">Aquirhabdus parva</name>
    <dbReference type="NCBI Taxonomy" id="2283318"/>
    <lineage>
        <taxon>Bacteria</taxon>
        <taxon>Pseudomonadati</taxon>
        <taxon>Pseudomonadota</taxon>
        <taxon>Gammaproteobacteria</taxon>
        <taxon>Moraxellales</taxon>
        <taxon>Moraxellaceae</taxon>
        <taxon>Aquirhabdus</taxon>
    </lineage>
</organism>
<protein>
    <submittedName>
        <fullName evidence="1">Sel1 repeat family protein</fullName>
    </submittedName>
</protein>
<dbReference type="Gene3D" id="1.25.40.10">
    <property type="entry name" value="Tetratricopeptide repeat domain"/>
    <property type="match status" value="1"/>
</dbReference>
<accession>A0A345P5X2</accession>
<dbReference type="Pfam" id="PF08238">
    <property type="entry name" value="Sel1"/>
    <property type="match status" value="4"/>
</dbReference>
<dbReference type="SMART" id="SM00671">
    <property type="entry name" value="SEL1"/>
    <property type="match status" value="4"/>
</dbReference>
<proteinExistence type="predicted"/>
<dbReference type="EMBL" id="CP031222">
    <property type="protein sequence ID" value="AXI02681.1"/>
    <property type="molecule type" value="Genomic_DNA"/>
</dbReference>
<dbReference type="Proteomes" id="UP000253940">
    <property type="component" value="Chromosome"/>
</dbReference>
<keyword evidence="2" id="KW-1185">Reference proteome</keyword>
<dbReference type="RefSeq" id="WP_114898791.1">
    <property type="nucleotide sequence ID" value="NZ_CP031222.1"/>
</dbReference>
<sequence length="251" mass="27235">MSIEASGILDPAKTEQEIISQLTGTPEQVALGLLAAAKQGYPEAQALYAQLLLDGQGVDIDQVQALHWFKTASLANHAMAINMVGRCIENGWGVAADPSSAAEWYKRAANLDLDWGMYNYANLLARGQAIPLNRKLAFELYNKAASQGHAKSMNVIGRFIEEGWEAKQDSALAVDWYRRSAEAGDFRGQFNHASRLAEQGKDIEAAAWLRQCASTATLGFKQKMAQTLLKSGKAPFVKIAAEILAGHGVEN</sequence>
<dbReference type="InterPro" id="IPR006597">
    <property type="entry name" value="Sel1-like"/>
</dbReference>
<reference evidence="1 2" key="1">
    <citation type="submission" date="2018-07" db="EMBL/GenBank/DDBJ databases">
        <title>Genome sequencing of Moraxellaceae gen. HYN0046.</title>
        <authorList>
            <person name="Kim M."/>
            <person name="Yi H."/>
        </authorList>
    </citation>
    <scope>NUCLEOTIDE SEQUENCE [LARGE SCALE GENOMIC DNA]</scope>
    <source>
        <strain evidence="1 2">HYN0046</strain>
    </source>
</reference>
<dbReference type="PANTHER" id="PTHR11102:SF160">
    <property type="entry name" value="ERAD-ASSOCIATED E3 UBIQUITIN-PROTEIN LIGASE COMPONENT HRD3"/>
    <property type="match status" value="1"/>
</dbReference>
<dbReference type="KEGG" id="mbah:HYN46_07455"/>
<name>A0A345P5X2_9GAMM</name>
<gene>
    <name evidence="1" type="ORF">HYN46_07455</name>
</gene>
<dbReference type="AlphaFoldDB" id="A0A345P5X2"/>
<dbReference type="OrthoDB" id="9792653at2"/>
<dbReference type="InterPro" id="IPR011990">
    <property type="entry name" value="TPR-like_helical_dom_sf"/>
</dbReference>
<evidence type="ECO:0000313" key="2">
    <source>
        <dbReference type="Proteomes" id="UP000253940"/>
    </source>
</evidence>
<evidence type="ECO:0000313" key="1">
    <source>
        <dbReference type="EMBL" id="AXI02681.1"/>
    </source>
</evidence>
<dbReference type="InterPro" id="IPR050767">
    <property type="entry name" value="Sel1_AlgK"/>
</dbReference>